<keyword evidence="6 9" id="KW-1133">Transmembrane helix</keyword>
<dbReference type="EMBL" id="NWTN01000014">
    <property type="protein sequence ID" value="PRQ66195.1"/>
    <property type="molecule type" value="Genomic_DNA"/>
</dbReference>
<name>A0ABX5D9P0_9VIBR</name>
<comment type="function">
    <text evidence="9">Part of the tripartite ATP-independent periplasmic (TRAP) transport system.</text>
</comment>
<dbReference type="InterPro" id="IPR055348">
    <property type="entry name" value="DctQ"/>
</dbReference>
<feature type="domain" description="Tripartite ATP-independent periplasmic transporters DctQ component" evidence="10">
    <location>
        <begin position="39"/>
        <end position="161"/>
    </location>
</feature>
<evidence type="ECO:0000256" key="8">
    <source>
        <dbReference type="ARBA" id="ARBA00038436"/>
    </source>
</evidence>
<reference evidence="11 12" key="1">
    <citation type="submission" date="2018-03" db="EMBL/GenBank/DDBJ databases">
        <title>Genetic Diversity and Phenotypic Plasticity of AHL Mediated Quorum Sensing in Environmental Strains of Vibrio mediterranei.</title>
        <authorList>
            <person name="Lantoine F."/>
            <person name="Vouve F."/>
        </authorList>
    </citation>
    <scope>NUCLEOTIDE SEQUENCE [LARGE SCALE GENOMIC DNA]</scope>
    <source>
        <strain evidence="11 12">17LN0615E</strain>
    </source>
</reference>
<evidence type="ECO:0000256" key="4">
    <source>
        <dbReference type="ARBA" id="ARBA00022519"/>
    </source>
</evidence>
<evidence type="ECO:0000256" key="9">
    <source>
        <dbReference type="RuleBase" id="RU369079"/>
    </source>
</evidence>
<evidence type="ECO:0000313" key="12">
    <source>
        <dbReference type="Proteomes" id="UP000238163"/>
    </source>
</evidence>
<dbReference type="Pfam" id="PF04290">
    <property type="entry name" value="DctQ"/>
    <property type="match status" value="1"/>
</dbReference>
<dbReference type="InterPro" id="IPR007387">
    <property type="entry name" value="TRAP_DctQ"/>
</dbReference>
<keyword evidence="3" id="KW-1003">Cell membrane</keyword>
<feature type="transmembrane region" description="Helical" evidence="9">
    <location>
        <begin position="134"/>
        <end position="156"/>
    </location>
</feature>
<evidence type="ECO:0000256" key="7">
    <source>
        <dbReference type="ARBA" id="ARBA00023136"/>
    </source>
</evidence>
<accession>A0ABX5D9P0</accession>
<organism evidence="11 12">
    <name type="scientific">Vibrio mediterranei</name>
    <dbReference type="NCBI Taxonomy" id="689"/>
    <lineage>
        <taxon>Bacteria</taxon>
        <taxon>Pseudomonadati</taxon>
        <taxon>Pseudomonadota</taxon>
        <taxon>Gammaproteobacteria</taxon>
        <taxon>Vibrionales</taxon>
        <taxon>Vibrionaceae</taxon>
        <taxon>Vibrio</taxon>
    </lineage>
</organism>
<feature type="transmembrane region" description="Helical" evidence="9">
    <location>
        <begin position="25"/>
        <end position="48"/>
    </location>
</feature>
<sequence>MCFSRGFMMSFLAVLNRVSSVLEKVLIAISMTILLALSTIIIVAVFSRFSGASLYWYDEVSAILLAWLTFYGSALCAIKRSHMGFGGLVASMTLPLRKALFLFSELVVIGFFAVIAWASYYILEIFGEETLTSLDFITLSFAQSALPIGAVLFIVAQICSLPKAWNLLCDGSTQEDEEIKEAIRDAKKDMSEAMEAVK</sequence>
<feature type="transmembrane region" description="Helical" evidence="9">
    <location>
        <begin position="99"/>
        <end position="122"/>
    </location>
</feature>
<keyword evidence="2 9" id="KW-0813">Transport</keyword>
<dbReference type="Proteomes" id="UP000238163">
    <property type="component" value="Unassembled WGS sequence"/>
</dbReference>
<keyword evidence="7 9" id="KW-0472">Membrane</keyword>
<proteinExistence type="inferred from homology"/>
<evidence type="ECO:0000256" key="6">
    <source>
        <dbReference type="ARBA" id="ARBA00022989"/>
    </source>
</evidence>
<keyword evidence="4 9" id="KW-0997">Cell inner membrane</keyword>
<dbReference type="PANTHER" id="PTHR35011">
    <property type="entry name" value="2,3-DIKETO-L-GULONATE TRAP TRANSPORTER SMALL PERMEASE PROTEIN YIAM"/>
    <property type="match status" value="1"/>
</dbReference>
<evidence type="ECO:0000256" key="2">
    <source>
        <dbReference type="ARBA" id="ARBA00022448"/>
    </source>
</evidence>
<comment type="caution">
    <text evidence="11">The sequence shown here is derived from an EMBL/GenBank/DDBJ whole genome shotgun (WGS) entry which is preliminary data.</text>
</comment>
<keyword evidence="5 9" id="KW-0812">Transmembrane</keyword>
<gene>
    <name evidence="11" type="ORF">COR51_18715</name>
</gene>
<evidence type="ECO:0000256" key="5">
    <source>
        <dbReference type="ARBA" id="ARBA00022692"/>
    </source>
</evidence>
<comment type="subcellular location">
    <subcellularLocation>
        <location evidence="1 9">Cell inner membrane</location>
        <topology evidence="1 9">Multi-pass membrane protein</topology>
    </subcellularLocation>
</comment>
<comment type="similarity">
    <text evidence="8 9">Belongs to the TRAP transporter small permease family.</text>
</comment>
<evidence type="ECO:0000256" key="1">
    <source>
        <dbReference type="ARBA" id="ARBA00004429"/>
    </source>
</evidence>
<protein>
    <recommendedName>
        <fullName evidence="9">TRAP transporter small permease protein</fullName>
    </recommendedName>
</protein>
<comment type="subunit">
    <text evidence="9">The complex comprises the extracytoplasmic solute receptor protein and the two transmembrane proteins.</text>
</comment>
<keyword evidence="12" id="KW-1185">Reference proteome</keyword>
<evidence type="ECO:0000259" key="10">
    <source>
        <dbReference type="Pfam" id="PF04290"/>
    </source>
</evidence>
<evidence type="ECO:0000256" key="3">
    <source>
        <dbReference type="ARBA" id="ARBA00022475"/>
    </source>
</evidence>
<evidence type="ECO:0000313" key="11">
    <source>
        <dbReference type="EMBL" id="PRQ66195.1"/>
    </source>
</evidence>
<feature type="transmembrane region" description="Helical" evidence="9">
    <location>
        <begin position="60"/>
        <end position="78"/>
    </location>
</feature>
<dbReference type="PANTHER" id="PTHR35011:SF11">
    <property type="entry name" value="TRAP TRANSPORTER SMALL PERMEASE PROTEIN"/>
    <property type="match status" value="1"/>
</dbReference>